<accession>A0AAD5TMM7</accession>
<dbReference type="InterPro" id="IPR027417">
    <property type="entry name" value="P-loop_NTPase"/>
</dbReference>
<dbReference type="EMBL" id="JADGJQ010000016">
    <property type="protein sequence ID" value="KAJ3180423.1"/>
    <property type="molecule type" value="Genomic_DNA"/>
</dbReference>
<evidence type="ECO:0000256" key="12">
    <source>
        <dbReference type="RuleBase" id="RU367108"/>
    </source>
</evidence>
<gene>
    <name evidence="15" type="primary">YME2</name>
    <name evidence="15" type="ORF">HDU87_001932</name>
</gene>
<dbReference type="Pfam" id="PF00076">
    <property type="entry name" value="RRM_1"/>
    <property type="match status" value="1"/>
</dbReference>
<evidence type="ECO:0000256" key="13">
    <source>
        <dbReference type="SAM" id="MobiDB-lite"/>
    </source>
</evidence>
<dbReference type="InterPro" id="IPR018850">
    <property type="entry name" value="Mt_escape_2_C"/>
</dbReference>
<evidence type="ECO:0000259" key="14">
    <source>
        <dbReference type="PROSITE" id="PS50102"/>
    </source>
</evidence>
<evidence type="ECO:0000256" key="9">
    <source>
        <dbReference type="ARBA" id="ARBA00023136"/>
    </source>
</evidence>
<evidence type="ECO:0000256" key="7">
    <source>
        <dbReference type="ARBA" id="ARBA00022989"/>
    </source>
</evidence>
<dbReference type="Pfam" id="PF10443">
    <property type="entry name" value="RNA12"/>
    <property type="match status" value="1"/>
</dbReference>
<keyword evidence="6" id="KW-0809">Transit peptide</keyword>
<proteinExistence type="inferred from homology"/>
<evidence type="ECO:0000256" key="2">
    <source>
        <dbReference type="ARBA" id="ARBA00010320"/>
    </source>
</evidence>
<feature type="domain" description="RRM" evidence="14">
    <location>
        <begin position="188"/>
        <end position="272"/>
    </location>
</feature>
<dbReference type="InterPro" id="IPR039627">
    <property type="entry name" value="Yme2_C"/>
</dbReference>
<evidence type="ECO:0000256" key="11">
    <source>
        <dbReference type="PROSITE-ProRule" id="PRU00176"/>
    </source>
</evidence>
<organism evidence="15 16">
    <name type="scientific">Geranomyces variabilis</name>
    <dbReference type="NCBI Taxonomy" id="109894"/>
    <lineage>
        <taxon>Eukaryota</taxon>
        <taxon>Fungi</taxon>
        <taxon>Fungi incertae sedis</taxon>
        <taxon>Chytridiomycota</taxon>
        <taxon>Chytridiomycota incertae sedis</taxon>
        <taxon>Chytridiomycetes</taxon>
        <taxon>Spizellomycetales</taxon>
        <taxon>Powellomycetaceae</taxon>
        <taxon>Geranomyces</taxon>
    </lineage>
</organism>
<keyword evidence="7" id="KW-1133">Transmembrane helix</keyword>
<dbReference type="GO" id="GO:0006397">
    <property type="term" value="P:mRNA processing"/>
    <property type="evidence" value="ECO:0007669"/>
    <property type="project" value="UniProtKB-UniRule"/>
</dbReference>
<dbReference type="Gene3D" id="3.30.70.330">
    <property type="match status" value="1"/>
</dbReference>
<evidence type="ECO:0000256" key="6">
    <source>
        <dbReference type="ARBA" id="ARBA00022946"/>
    </source>
</evidence>
<comment type="similarity">
    <text evidence="2 12">Belongs to the YME2 family.</text>
</comment>
<dbReference type="Proteomes" id="UP001212152">
    <property type="component" value="Unassembled WGS sequence"/>
</dbReference>
<evidence type="ECO:0000256" key="4">
    <source>
        <dbReference type="ARBA" id="ARBA00022692"/>
    </source>
</evidence>
<keyword evidence="9" id="KW-0472">Membrane</keyword>
<keyword evidence="4" id="KW-0812">Transmembrane</keyword>
<dbReference type="SUPFAM" id="SSF54928">
    <property type="entry name" value="RNA-binding domain, RBD"/>
    <property type="match status" value="1"/>
</dbReference>
<evidence type="ECO:0000313" key="16">
    <source>
        <dbReference type="Proteomes" id="UP001212152"/>
    </source>
</evidence>
<dbReference type="PANTHER" id="PTHR32198:SF2">
    <property type="entry name" value="MITOCHONDRIAL ESCAPE PROTEIN 2"/>
    <property type="match status" value="1"/>
</dbReference>
<reference evidence="15" key="1">
    <citation type="submission" date="2020-05" db="EMBL/GenBank/DDBJ databases">
        <title>Phylogenomic resolution of chytrid fungi.</title>
        <authorList>
            <person name="Stajich J.E."/>
            <person name="Amses K."/>
            <person name="Simmons R."/>
            <person name="Seto K."/>
            <person name="Myers J."/>
            <person name="Bonds A."/>
            <person name="Quandt C.A."/>
            <person name="Barry K."/>
            <person name="Liu P."/>
            <person name="Grigoriev I."/>
            <person name="Longcore J.E."/>
            <person name="James T.Y."/>
        </authorList>
    </citation>
    <scope>NUCLEOTIDE SEQUENCE</scope>
    <source>
        <strain evidence="15">JEL0379</strain>
    </source>
</reference>
<keyword evidence="12" id="KW-0507">mRNA processing</keyword>
<feature type="region of interest" description="Disordered" evidence="13">
    <location>
        <begin position="46"/>
        <end position="68"/>
    </location>
</feature>
<name>A0AAD5TMM7_9FUNG</name>
<dbReference type="PROSITE" id="PS50102">
    <property type="entry name" value="RRM"/>
    <property type="match status" value="1"/>
</dbReference>
<evidence type="ECO:0000313" key="15">
    <source>
        <dbReference type="EMBL" id="KAJ3180423.1"/>
    </source>
</evidence>
<dbReference type="PANTHER" id="PTHR32198">
    <property type="entry name" value="MITOCHONDRIAL ESCAPE PROTEIN 2"/>
    <property type="match status" value="1"/>
</dbReference>
<dbReference type="GO" id="GO:0003723">
    <property type="term" value="F:RNA binding"/>
    <property type="evidence" value="ECO:0007669"/>
    <property type="project" value="UniProtKB-UniRule"/>
</dbReference>
<comment type="subcellular location">
    <subcellularLocation>
        <location evidence="1 12">Mitochondrion inner membrane</location>
        <topology evidence="1 12">Single-pass membrane protein</topology>
    </subcellularLocation>
</comment>
<protein>
    <recommendedName>
        <fullName evidence="3 12">Mitochondrial escape protein 2</fullName>
    </recommendedName>
</protein>
<dbReference type="InterPro" id="IPR012677">
    <property type="entry name" value="Nucleotide-bd_a/b_plait_sf"/>
</dbReference>
<comment type="function">
    <text evidence="10 12">Plays a role in maintaining the mitochondrial genome and in controlling the mtDNA escape. Involved in the regulation of mtDNA nucleotide structure and number. May have a dispensable role in early maturation of pre-rRNA.</text>
</comment>
<evidence type="ECO:0000256" key="5">
    <source>
        <dbReference type="ARBA" id="ARBA00022792"/>
    </source>
</evidence>
<dbReference type="AlphaFoldDB" id="A0AAD5TMM7"/>
<keyword evidence="11 12" id="KW-0694">RNA-binding</keyword>
<dbReference type="GO" id="GO:0005743">
    <property type="term" value="C:mitochondrial inner membrane"/>
    <property type="evidence" value="ECO:0007669"/>
    <property type="project" value="UniProtKB-SubCell"/>
</dbReference>
<comment type="caution">
    <text evidence="15">The sequence shown here is derived from an EMBL/GenBank/DDBJ whole genome shotgun (WGS) entry which is preliminary data.</text>
</comment>
<evidence type="ECO:0000256" key="3">
    <source>
        <dbReference type="ARBA" id="ARBA00020222"/>
    </source>
</evidence>
<sequence>MLNQALSPGILRRAVRRPPPAAALWRLATTANPRYYLAARSVQTSQPVKDSEAEPIAPPVLPPDPNKPVDAAPVTVKGTIWFDNIFPIKYWKYDPRWILVRNYANDFAKAANKRLIPTEFPSSFKYLGLTPNWKEGGLFVHFKYEGHSVEEPVETIRSHIEQHGFRSYQNLQMVRVYLVKGRPWVDDMIGRLPSEIVKVEFTGPDPSVEELYKEFRPYGKIVNITMQPGDSKTVPRFALIEYMRVRSATSARNCLNGEAISGTGININYEKPHRKSESAWNWFSSHPRITIPILLALGAGITYVVFDPVRVFFITNQLTGRFSLKAYTGAAEQLWSSTTSTLGSMWTGQKHREQQAPAETWTERQADLARLQHHLKQTPDTIVLVAGPKGSGKSQLVQKAVENSKYKLVIRCDELAGQPAHVLLDRLATQINFKPMFNWLVQGSSMIDTMITATTGAKAGLSTTNEGQIRKMLELLSAAVSRVTMQQKEAREKILSEQRLHQRMEDHGEKIPSQQTAEDEKQMVSAPVPEVEYPVVVIDGFLASEAAKDSVIYDLLVEWASVAAEYHLAHVIMISDNPIAVKTIGKALPNKTIELVSLSDATPESALAVVQRRLGEQFDADALRSCIDGLGGRLTDLELLIQKIRAGMSPQDAYGEIVVRAINEVRKLGLGEDAIAGAGPTTSSSSSITSSASSGGAKYAWTPVQFWKIVQLLTANDEVSYDGTRFSALFKGDEGPLQSMERAGLISITYDAGRAYSLRASRPVYRTAFAEMLGDERLAATMGILTTKQAIAEEEAALRATVAEMKTLTDLKPAENKTVRGVVSSRLAALRDAFQGHVDKIAKLGEEQGRYKKVISIGE</sequence>
<evidence type="ECO:0000256" key="8">
    <source>
        <dbReference type="ARBA" id="ARBA00023128"/>
    </source>
</evidence>
<evidence type="ECO:0000256" key="1">
    <source>
        <dbReference type="ARBA" id="ARBA00004434"/>
    </source>
</evidence>
<feature type="compositionally biased region" description="Pro residues" evidence="13">
    <location>
        <begin position="56"/>
        <end position="66"/>
    </location>
</feature>
<keyword evidence="16" id="KW-1185">Reference proteome</keyword>
<keyword evidence="8 12" id="KW-0496">Mitochondrion</keyword>
<dbReference type="Gene3D" id="3.40.50.300">
    <property type="entry name" value="P-loop containing nucleotide triphosphate hydrolases"/>
    <property type="match status" value="1"/>
</dbReference>
<evidence type="ECO:0000256" key="10">
    <source>
        <dbReference type="ARBA" id="ARBA00025276"/>
    </source>
</evidence>
<dbReference type="InterPro" id="IPR000504">
    <property type="entry name" value="RRM_dom"/>
</dbReference>
<dbReference type="InterPro" id="IPR035979">
    <property type="entry name" value="RBD_domain_sf"/>
</dbReference>
<keyword evidence="5 12" id="KW-0999">Mitochondrion inner membrane</keyword>